<name>A0A5C2SJ82_9APHY</name>
<dbReference type="OrthoDB" id="19861at2759"/>
<dbReference type="EMBL" id="ML122255">
    <property type="protein sequence ID" value="RPD63721.1"/>
    <property type="molecule type" value="Genomic_DNA"/>
</dbReference>
<dbReference type="STRING" id="1328759.A0A5C2SJ82"/>
<reference evidence="1" key="1">
    <citation type="journal article" date="2018" name="Genome Biol. Evol.">
        <title>Genomics and development of Lentinus tigrinus, a white-rot wood-decaying mushroom with dimorphic fruiting bodies.</title>
        <authorList>
            <person name="Wu B."/>
            <person name="Xu Z."/>
            <person name="Knudson A."/>
            <person name="Carlson A."/>
            <person name="Chen N."/>
            <person name="Kovaka S."/>
            <person name="LaButti K."/>
            <person name="Lipzen A."/>
            <person name="Pennachio C."/>
            <person name="Riley R."/>
            <person name="Schakwitz W."/>
            <person name="Umezawa K."/>
            <person name="Ohm R.A."/>
            <person name="Grigoriev I.V."/>
            <person name="Nagy L.G."/>
            <person name="Gibbons J."/>
            <person name="Hibbett D."/>
        </authorList>
    </citation>
    <scope>NUCLEOTIDE SEQUENCE [LARGE SCALE GENOMIC DNA]</scope>
    <source>
        <strain evidence="1">ALCF2SS1-6</strain>
    </source>
</reference>
<accession>A0A5C2SJ82</accession>
<protein>
    <submittedName>
        <fullName evidence="1">Uncharacterized protein</fullName>
    </submittedName>
</protein>
<dbReference type="AlphaFoldDB" id="A0A5C2SJ82"/>
<proteinExistence type="predicted"/>
<evidence type="ECO:0000313" key="2">
    <source>
        <dbReference type="Proteomes" id="UP000313359"/>
    </source>
</evidence>
<keyword evidence="2" id="KW-1185">Reference proteome</keyword>
<sequence length="555" mass="63126">MPNRNHISSSQALKLHESIWVRGEDPFSVENGAQFLRLHLYDVPTILVRNEYKQIWDVMQRLRTRERSHRRDFLMITGHAGIGKTFFIYYALARCLQEHIPVVICLDSSNSCLFVADGPREVDTTMKSYRNLSKDTIVLYNSDWEMNGAFMGLPRIPAFAVHVTTIDAKHWDALDKDAYPVIWIMGLNTREEVAQLQALQERETPKKCGWLEHTAKEERTYTPVEVFDLLGPCIRVCEHHSCTYTSDNLGSRGARYVLDRLENGGKHYNTYALLSMMLNHDHYNILDNFFFAHPLHPQGDPRTAFRLHPFSLGFSVPTLFLRQQLAAAFREMALKDQLRFADACSGSPQIANALFEPLVLEALERHPRGHSCHVLGRGVGDRTADFHLGPGLVLERVTDKGLFRLGDNRVYVPLPGMLPGISAIVVSEGAQRATLLHLDIVPTPNRQDWPTYKRVGGRKISKRTVCDAIDLFPAEQAREMKWSLLLPTTKDQGRNVKVKGNMVLPEGYPKVDIGWMRVGGSWELLEVLHLLRTSDGDDLEITAETESVPTKLLRW</sequence>
<organism evidence="1 2">
    <name type="scientific">Lentinus tigrinus ALCF2SS1-6</name>
    <dbReference type="NCBI Taxonomy" id="1328759"/>
    <lineage>
        <taxon>Eukaryota</taxon>
        <taxon>Fungi</taxon>
        <taxon>Dikarya</taxon>
        <taxon>Basidiomycota</taxon>
        <taxon>Agaricomycotina</taxon>
        <taxon>Agaricomycetes</taxon>
        <taxon>Polyporales</taxon>
        <taxon>Polyporaceae</taxon>
        <taxon>Lentinus</taxon>
    </lineage>
</organism>
<gene>
    <name evidence="1" type="ORF">L227DRAFT_608276</name>
</gene>
<dbReference type="Proteomes" id="UP000313359">
    <property type="component" value="Unassembled WGS sequence"/>
</dbReference>
<evidence type="ECO:0000313" key="1">
    <source>
        <dbReference type="EMBL" id="RPD63721.1"/>
    </source>
</evidence>